<keyword evidence="7" id="KW-1185">Reference proteome</keyword>
<dbReference type="NCBIfam" id="NF047686">
    <property type="entry name" value="IsaB_fam"/>
    <property type="match status" value="1"/>
</dbReference>
<gene>
    <name evidence="6" type="ORF">M4L89_10215</name>
</gene>
<comment type="subcellular location">
    <subcellularLocation>
        <location evidence="1">Secreted</location>
    </subcellularLocation>
</comment>
<evidence type="ECO:0000313" key="7">
    <source>
        <dbReference type="Proteomes" id="UP001152422"/>
    </source>
</evidence>
<evidence type="ECO:0000256" key="3">
    <source>
        <dbReference type="ARBA" id="ARBA00022729"/>
    </source>
</evidence>
<name>A0A9X4LA14_9STAP</name>
<evidence type="ECO:0000256" key="5">
    <source>
        <dbReference type="ARBA" id="ARBA00093792"/>
    </source>
</evidence>
<evidence type="ECO:0000256" key="4">
    <source>
        <dbReference type="ARBA" id="ARBA00093777"/>
    </source>
</evidence>
<dbReference type="EMBL" id="JAMBQA010000005">
    <property type="protein sequence ID" value="MDG0846594.1"/>
    <property type="molecule type" value="Genomic_DNA"/>
</dbReference>
<proteinExistence type="inferred from homology"/>
<sequence length="169" mass="18622">MKKIAKTFVACSIVFGTTVGLSIANEDISQSEAQAETTQPYYEYQGYTAQGGDFVLDQAFYNGLKAGNVTFNDIKVNSKYDSGSESKVIYDQKFEKVNGNKANSVEFEIAEDAVSLQDMRVQFGQNFEYQPPLHGDKVNSSDGLYGYKVGEGYIVFHMSDGYVTSVTVS</sequence>
<protein>
    <recommendedName>
        <fullName evidence="5">Immunodominant staphylococcal antigen B</fullName>
    </recommendedName>
</protein>
<dbReference type="AlphaFoldDB" id="A0A9X4LA14"/>
<reference evidence="6" key="1">
    <citation type="submission" date="2022-05" db="EMBL/GenBank/DDBJ databases">
        <title>Comparative genomics of Staphylococcus equorum isolates.</title>
        <authorList>
            <person name="Luelf R.H."/>
        </authorList>
    </citation>
    <scope>NUCLEOTIDE SEQUENCE</scope>
    <source>
        <strain evidence="6">TMW 2.2497</strain>
    </source>
</reference>
<organism evidence="6 7">
    <name type="scientific">Staphylococcus equorum</name>
    <dbReference type="NCBI Taxonomy" id="246432"/>
    <lineage>
        <taxon>Bacteria</taxon>
        <taxon>Bacillati</taxon>
        <taxon>Bacillota</taxon>
        <taxon>Bacilli</taxon>
        <taxon>Bacillales</taxon>
        <taxon>Staphylococcaceae</taxon>
        <taxon>Staphylococcus</taxon>
    </lineage>
</organism>
<keyword evidence="3" id="KW-0732">Signal</keyword>
<dbReference type="Proteomes" id="UP001152422">
    <property type="component" value="Unassembled WGS sequence"/>
</dbReference>
<keyword evidence="2" id="KW-0964">Secreted</keyword>
<accession>A0A9X4LA14</accession>
<evidence type="ECO:0000256" key="2">
    <source>
        <dbReference type="ARBA" id="ARBA00022525"/>
    </source>
</evidence>
<comment type="caution">
    <text evidence="6">The sequence shown here is derived from an EMBL/GenBank/DDBJ whole genome shotgun (WGS) entry which is preliminary data.</text>
</comment>
<evidence type="ECO:0000313" key="6">
    <source>
        <dbReference type="EMBL" id="MDG0846594.1"/>
    </source>
</evidence>
<dbReference type="RefSeq" id="WP_103169843.1">
    <property type="nucleotide sequence ID" value="NZ_CP068063.1"/>
</dbReference>
<comment type="similarity">
    <text evidence="4">Belongs to the IsaB family.</text>
</comment>
<dbReference type="InterPro" id="IPR058086">
    <property type="entry name" value="IsaB"/>
</dbReference>
<evidence type="ECO:0000256" key="1">
    <source>
        <dbReference type="ARBA" id="ARBA00004613"/>
    </source>
</evidence>